<accession>A0A4R3W1L1</accession>
<reference evidence="3 4" key="1">
    <citation type="submission" date="2019-03" db="EMBL/GenBank/DDBJ databases">
        <title>Genomic Encyclopedia of Type Strains, Phase IV (KMG-IV): sequencing the most valuable type-strain genomes for metagenomic binning, comparative biology and taxonomic classification.</title>
        <authorList>
            <person name="Goeker M."/>
        </authorList>
    </citation>
    <scope>NUCLEOTIDE SEQUENCE [LARGE SCALE GENOMIC DNA]</scope>
    <source>
        <strain evidence="3 4">DSM 22362</strain>
    </source>
</reference>
<keyword evidence="4" id="KW-1185">Reference proteome</keyword>
<feature type="coiled-coil region" evidence="1">
    <location>
        <begin position="288"/>
        <end position="319"/>
    </location>
</feature>
<feature type="transmembrane region" description="Helical" evidence="2">
    <location>
        <begin position="21"/>
        <end position="40"/>
    </location>
</feature>
<proteinExistence type="predicted"/>
<protein>
    <submittedName>
        <fullName evidence="3">Uncharacterized protein</fullName>
    </submittedName>
</protein>
<evidence type="ECO:0000256" key="1">
    <source>
        <dbReference type="SAM" id="Coils"/>
    </source>
</evidence>
<evidence type="ECO:0000256" key="2">
    <source>
        <dbReference type="SAM" id="Phobius"/>
    </source>
</evidence>
<gene>
    <name evidence="3" type="ORF">EDC17_100211</name>
</gene>
<dbReference type="EMBL" id="SMBZ01000002">
    <property type="protein sequence ID" value="TCV20305.1"/>
    <property type="molecule type" value="Genomic_DNA"/>
</dbReference>
<keyword evidence="2" id="KW-0812">Transmembrane</keyword>
<evidence type="ECO:0000313" key="4">
    <source>
        <dbReference type="Proteomes" id="UP000295197"/>
    </source>
</evidence>
<sequence length="493" mass="56740">MGEKTPELLNDLEMINRISKIIVLAMIVIMIGTFCANAQVNKWKLNEKKPASISDQNRLPYKHSDYAIVSRNVKESFEKWLQKGEFEKSTEYERRVKENSNSKFSEICVSEMEKIISQVSMRIIQYDADNELFIFKFRNSDHIGVNEDRYARRSLDLSKFAFLSVPFSQAERFKKDFENSNYYVNKVIFGLKWSKIGNQLVPTKGIIAVSEKNTKPKIFSAGYHFVIPDDNNQEDIIFSTSKLKIQIIGISPIVFNYSQYYNSIVEHEKELELVNEVKEIEKKASEDAEKLSLLIEKEAEEKKKQEEEQKRQIIAEEQKNRAFIDFSPNKILIGKLKAYYADKEIAVINLYDESSSSLLKGCISVKLPKTIAPAIIENVEREKGNYPGKIVVVPTQHGKVDSSSSLEATVLFFLYDRNQGMYGGTILDRNTEISMHGLSISRTKRTTRVSSKALIFPYDRQGISLTNINDPKAIDKKNLFYDWKIAETPNLLY</sequence>
<organism evidence="3 4">
    <name type="scientific">Sphingobacterium alimentarium</name>
    <dbReference type="NCBI Taxonomy" id="797292"/>
    <lineage>
        <taxon>Bacteria</taxon>
        <taxon>Pseudomonadati</taxon>
        <taxon>Bacteroidota</taxon>
        <taxon>Sphingobacteriia</taxon>
        <taxon>Sphingobacteriales</taxon>
        <taxon>Sphingobacteriaceae</taxon>
        <taxon>Sphingobacterium</taxon>
    </lineage>
</organism>
<dbReference type="Proteomes" id="UP000295197">
    <property type="component" value="Unassembled WGS sequence"/>
</dbReference>
<dbReference type="RefSeq" id="WP_132776032.1">
    <property type="nucleotide sequence ID" value="NZ_SMBZ01000002.1"/>
</dbReference>
<comment type="caution">
    <text evidence="3">The sequence shown here is derived from an EMBL/GenBank/DDBJ whole genome shotgun (WGS) entry which is preliminary data.</text>
</comment>
<keyword evidence="1" id="KW-0175">Coiled coil</keyword>
<keyword evidence="2" id="KW-1133">Transmembrane helix</keyword>
<name>A0A4R3W1L1_9SPHI</name>
<keyword evidence="2" id="KW-0472">Membrane</keyword>
<dbReference type="AlphaFoldDB" id="A0A4R3W1L1"/>
<evidence type="ECO:0000313" key="3">
    <source>
        <dbReference type="EMBL" id="TCV20305.1"/>
    </source>
</evidence>